<sequence>MSTELETLLAPIFQGIQDLQTTKYVWVSALAILVFDCIIKFEDERRWIWSRKLSGLQVLVILLIVNVICFNLPQRFLTDKLYVARPASNRADLTDWQLYARRL</sequence>
<dbReference type="Proteomes" id="UP000077266">
    <property type="component" value="Unassembled WGS sequence"/>
</dbReference>
<dbReference type="EMBL" id="KV425896">
    <property type="protein sequence ID" value="KZW01158.1"/>
    <property type="molecule type" value="Genomic_DNA"/>
</dbReference>
<keyword evidence="4" id="KW-1185">Reference proteome</keyword>
<dbReference type="Pfam" id="PF20151">
    <property type="entry name" value="DUF6533"/>
    <property type="match status" value="1"/>
</dbReference>
<proteinExistence type="predicted"/>
<feature type="domain" description="DUF6533" evidence="2">
    <location>
        <begin position="24"/>
        <end position="61"/>
    </location>
</feature>
<reference evidence="3 4" key="1">
    <citation type="journal article" date="2016" name="Mol. Biol. Evol.">
        <title>Comparative Genomics of Early-Diverging Mushroom-Forming Fungi Provides Insights into the Origins of Lignocellulose Decay Capabilities.</title>
        <authorList>
            <person name="Nagy L.G."/>
            <person name="Riley R."/>
            <person name="Tritt A."/>
            <person name="Adam C."/>
            <person name="Daum C."/>
            <person name="Floudas D."/>
            <person name="Sun H."/>
            <person name="Yadav J.S."/>
            <person name="Pangilinan J."/>
            <person name="Larsson K.H."/>
            <person name="Matsuura K."/>
            <person name="Barry K."/>
            <person name="Labutti K."/>
            <person name="Kuo R."/>
            <person name="Ohm R.A."/>
            <person name="Bhattacharya S.S."/>
            <person name="Shirouzu T."/>
            <person name="Yoshinaga Y."/>
            <person name="Martin F.M."/>
            <person name="Grigoriev I.V."/>
            <person name="Hibbett D.S."/>
        </authorList>
    </citation>
    <scope>NUCLEOTIDE SEQUENCE [LARGE SCALE GENOMIC DNA]</scope>
    <source>
        <strain evidence="3 4">HHB12029</strain>
    </source>
</reference>
<dbReference type="InterPro" id="IPR045340">
    <property type="entry name" value="DUF6533"/>
</dbReference>
<dbReference type="AlphaFoldDB" id="A0A165NSH0"/>
<dbReference type="OrthoDB" id="3354157at2759"/>
<keyword evidence="1" id="KW-0812">Transmembrane</keyword>
<protein>
    <recommendedName>
        <fullName evidence="2">DUF6533 domain-containing protein</fullName>
    </recommendedName>
</protein>
<accession>A0A165NSH0</accession>
<evidence type="ECO:0000259" key="2">
    <source>
        <dbReference type="Pfam" id="PF20151"/>
    </source>
</evidence>
<keyword evidence="1" id="KW-1133">Transmembrane helix</keyword>
<evidence type="ECO:0000256" key="1">
    <source>
        <dbReference type="SAM" id="Phobius"/>
    </source>
</evidence>
<evidence type="ECO:0000313" key="4">
    <source>
        <dbReference type="Proteomes" id="UP000077266"/>
    </source>
</evidence>
<evidence type="ECO:0000313" key="3">
    <source>
        <dbReference type="EMBL" id="KZW01158.1"/>
    </source>
</evidence>
<feature type="transmembrane region" description="Helical" evidence="1">
    <location>
        <begin position="53"/>
        <end position="73"/>
    </location>
</feature>
<organism evidence="3 4">
    <name type="scientific">Exidia glandulosa HHB12029</name>
    <dbReference type="NCBI Taxonomy" id="1314781"/>
    <lineage>
        <taxon>Eukaryota</taxon>
        <taxon>Fungi</taxon>
        <taxon>Dikarya</taxon>
        <taxon>Basidiomycota</taxon>
        <taxon>Agaricomycotina</taxon>
        <taxon>Agaricomycetes</taxon>
        <taxon>Auriculariales</taxon>
        <taxon>Exidiaceae</taxon>
        <taxon>Exidia</taxon>
    </lineage>
</organism>
<gene>
    <name evidence="3" type="ORF">EXIGLDRAFT_761166</name>
</gene>
<name>A0A165NSH0_EXIGL</name>
<dbReference type="InParanoid" id="A0A165NSH0"/>
<keyword evidence="1" id="KW-0472">Membrane</keyword>